<reference evidence="2" key="1">
    <citation type="journal article" date="2023" name="Nat. Plants">
        <title>Single-cell RNA sequencing provides a high-resolution roadmap for understanding the multicellular compartmentation of specialized metabolism.</title>
        <authorList>
            <person name="Sun S."/>
            <person name="Shen X."/>
            <person name="Li Y."/>
            <person name="Li Y."/>
            <person name="Wang S."/>
            <person name="Li R."/>
            <person name="Zhang H."/>
            <person name="Shen G."/>
            <person name="Guo B."/>
            <person name="Wei J."/>
            <person name="Xu J."/>
            <person name="St-Pierre B."/>
            <person name="Chen S."/>
            <person name="Sun C."/>
        </authorList>
    </citation>
    <scope>NUCLEOTIDE SEQUENCE [LARGE SCALE GENOMIC DNA]</scope>
</reference>
<evidence type="ECO:0000313" key="2">
    <source>
        <dbReference type="Proteomes" id="UP001060085"/>
    </source>
</evidence>
<keyword evidence="2" id="KW-1185">Reference proteome</keyword>
<proteinExistence type="predicted"/>
<organism evidence="1 2">
    <name type="scientific">Catharanthus roseus</name>
    <name type="common">Madagascar periwinkle</name>
    <name type="synonym">Vinca rosea</name>
    <dbReference type="NCBI Taxonomy" id="4058"/>
    <lineage>
        <taxon>Eukaryota</taxon>
        <taxon>Viridiplantae</taxon>
        <taxon>Streptophyta</taxon>
        <taxon>Embryophyta</taxon>
        <taxon>Tracheophyta</taxon>
        <taxon>Spermatophyta</taxon>
        <taxon>Magnoliopsida</taxon>
        <taxon>eudicotyledons</taxon>
        <taxon>Gunneridae</taxon>
        <taxon>Pentapetalae</taxon>
        <taxon>asterids</taxon>
        <taxon>lamiids</taxon>
        <taxon>Gentianales</taxon>
        <taxon>Apocynaceae</taxon>
        <taxon>Rauvolfioideae</taxon>
        <taxon>Vinceae</taxon>
        <taxon>Catharanthinae</taxon>
        <taxon>Catharanthus</taxon>
    </lineage>
</organism>
<name>A0ACC0BKF0_CATRO</name>
<dbReference type="Proteomes" id="UP001060085">
    <property type="component" value="Linkage Group LG03"/>
</dbReference>
<gene>
    <name evidence="1" type="ORF">M9H77_13420</name>
</gene>
<comment type="caution">
    <text evidence="1">The sequence shown here is derived from an EMBL/GenBank/DDBJ whole genome shotgun (WGS) entry which is preliminary data.</text>
</comment>
<evidence type="ECO:0000313" key="1">
    <source>
        <dbReference type="EMBL" id="KAI5673056.1"/>
    </source>
</evidence>
<accession>A0ACC0BKF0</accession>
<sequence length="236" mass="26685">MSIGGREINFLRLTLPTLSTQKKGKLQLATNFISSHKKERKNEKPSQLLYSLHNQPPKKQEPDQSKENVAASKTQRNKMVKSSDGGDKNNLDKKLEELEITVPIVYGSVAFWLGNQANKVVDGPPFELSECGWGEFEIVITLQFHNDVCEEPLQLENVLVQMGNKKLIAENIADKDASLYEEFKKFIADKKKQEGSSNEDCLAGESQDPDMEDISEVDIDQMAKKIEIEARKEIFK</sequence>
<protein>
    <submittedName>
        <fullName evidence="1">Uncharacterized protein</fullName>
    </submittedName>
</protein>
<dbReference type="EMBL" id="CM044703">
    <property type="protein sequence ID" value="KAI5673056.1"/>
    <property type="molecule type" value="Genomic_DNA"/>
</dbReference>